<dbReference type="KEGG" id="bhd:BHYOB78_02410"/>
<dbReference type="Gene3D" id="3.60.15.10">
    <property type="entry name" value="Ribonuclease Z/Hydroxyacylglutathione hydrolase-like"/>
    <property type="match status" value="1"/>
</dbReference>
<evidence type="ECO:0000259" key="6">
    <source>
        <dbReference type="SMART" id="SM00849"/>
    </source>
</evidence>
<evidence type="ECO:0000313" key="7">
    <source>
        <dbReference type="EMBL" id="ANN62750.1"/>
    </source>
</evidence>
<keyword evidence="2" id="KW-0479">Metal-binding</keyword>
<gene>
    <name evidence="7" type="ORF">BHYOB78_02410</name>
</gene>
<reference evidence="8" key="2">
    <citation type="journal article" date="2017" name="Genome Announc.">
        <title>Correction for Mirajkar et al., Complete Genome Sequence of Brachyspira hyodysenteriae Type Strain B78 (ATCC 27164).</title>
        <authorList>
            <person name="Mirajkar N.S."/>
            <person name="Johnson T.J."/>
            <person name="Gebhart C.J."/>
        </authorList>
    </citation>
    <scope>NUCLEOTIDE SEQUENCE [LARGE SCALE GENOMIC DNA]</scope>
    <source>
        <strain evidence="8">B78</strain>
    </source>
</reference>
<protein>
    <submittedName>
        <fullName evidence="7">MBL fold hydrolase</fullName>
    </submittedName>
</protein>
<evidence type="ECO:0000256" key="2">
    <source>
        <dbReference type="ARBA" id="ARBA00022723"/>
    </source>
</evidence>
<dbReference type="AlphaFoldDB" id="A0A3B6VPY8"/>
<evidence type="ECO:0000313" key="8">
    <source>
        <dbReference type="Proteomes" id="UP000092328"/>
    </source>
</evidence>
<dbReference type="SMART" id="SM00849">
    <property type="entry name" value="Lactamase_B"/>
    <property type="match status" value="1"/>
</dbReference>
<accession>A0A3B6VPY8</accession>
<dbReference type="Pfam" id="PF00753">
    <property type="entry name" value="Lactamase_B"/>
    <property type="match status" value="1"/>
</dbReference>
<feature type="chain" id="PRO_5017306207" evidence="5">
    <location>
        <begin position="22"/>
        <end position="281"/>
    </location>
</feature>
<dbReference type="CDD" id="cd16280">
    <property type="entry name" value="metallo-hydrolase-like_MBL-fold"/>
    <property type="match status" value="1"/>
</dbReference>
<dbReference type="GO" id="GO:0008270">
    <property type="term" value="F:zinc ion binding"/>
    <property type="evidence" value="ECO:0007669"/>
    <property type="project" value="InterPro"/>
</dbReference>
<keyword evidence="8" id="KW-1185">Reference proteome</keyword>
<evidence type="ECO:0000256" key="4">
    <source>
        <dbReference type="ARBA" id="ARBA00022833"/>
    </source>
</evidence>
<evidence type="ECO:0000256" key="5">
    <source>
        <dbReference type="SAM" id="SignalP"/>
    </source>
</evidence>
<dbReference type="InterPro" id="IPR051453">
    <property type="entry name" value="MBL_Glyoxalase_II"/>
</dbReference>
<organism evidence="7 8">
    <name type="scientific">Brachyspira hyodysenteriae ATCC 27164</name>
    <dbReference type="NCBI Taxonomy" id="1266923"/>
    <lineage>
        <taxon>Bacteria</taxon>
        <taxon>Pseudomonadati</taxon>
        <taxon>Spirochaetota</taxon>
        <taxon>Spirochaetia</taxon>
        <taxon>Brachyspirales</taxon>
        <taxon>Brachyspiraceae</taxon>
        <taxon>Brachyspira</taxon>
    </lineage>
</organism>
<keyword evidence="4" id="KW-0862">Zinc</keyword>
<evidence type="ECO:0000256" key="1">
    <source>
        <dbReference type="ARBA" id="ARBA00001947"/>
    </source>
</evidence>
<feature type="domain" description="Metallo-beta-lactamase" evidence="6">
    <location>
        <begin position="52"/>
        <end position="233"/>
    </location>
</feature>
<dbReference type="PROSITE" id="PS00743">
    <property type="entry name" value="BETA_LACTAMASE_B_1"/>
    <property type="match status" value="1"/>
</dbReference>
<dbReference type="Proteomes" id="UP000092328">
    <property type="component" value="Chromosome"/>
</dbReference>
<name>A0A3B6VPY8_BRAHO</name>
<dbReference type="SUPFAM" id="SSF56281">
    <property type="entry name" value="Metallo-hydrolase/oxidoreductase"/>
    <property type="match status" value="1"/>
</dbReference>
<dbReference type="GO" id="GO:0008800">
    <property type="term" value="F:beta-lactamase activity"/>
    <property type="evidence" value="ECO:0007669"/>
    <property type="project" value="InterPro"/>
</dbReference>
<dbReference type="InterPro" id="IPR036866">
    <property type="entry name" value="RibonucZ/Hydroxyglut_hydro"/>
</dbReference>
<evidence type="ECO:0000256" key="3">
    <source>
        <dbReference type="ARBA" id="ARBA00022801"/>
    </source>
</evidence>
<sequence>MMLFWQKTFFIYFLVTFSVFAAEKTPMDYLNDNTPLKPTKVFDNVYCIGSVSVVAWVITTSDGLILIDSMWDDRDAKLIEDGIKGFGLDPKNLKYIILSHGHGDHYGGAKYLREKYGAKVILTKTDTDLIYNLNTGANSPRSPKTKVDIYSKDKDIIKLGDTSITILETPGHTAGCTSFIFPVKFRGKEYTAVLWGGTGLPKDRDLVSKYKKSAEYFKKEAISRNASISLTAHLFADNGYANLEKAGNLKANEQNPFIMSKENMEKYLNSLIERAEKELNK</sequence>
<dbReference type="PANTHER" id="PTHR46233">
    <property type="entry name" value="HYDROXYACYLGLUTATHIONE HYDROLASE GLOC"/>
    <property type="match status" value="1"/>
</dbReference>
<keyword evidence="3 7" id="KW-0378">Hydrolase</keyword>
<reference evidence="8" key="1">
    <citation type="journal article" date="2016" name="Genome Announc.">
        <title>Complete Genome Sequence of Brachyspira hyodysenteriae Type Strain B78 (ATCC 27164).</title>
        <authorList>
            <person name="Mirajkar N.S."/>
            <person name="Johnson T.J."/>
            <person name="Gebhart C.J."/>
        </authorList>
    </citation>
    <scope>NUCLEOTIDE SEQUENCE [LARGE SCALE GENOMIC DNA]</scope>
    <source>
        <strain evidence="8">B78</strain>
    </source>
</reference>
<dbReference type="GO" id="GO:0017001">
    <property type="term" value="P:antibiotic catabolic process"/>
    <property type="evidence" value="ECO:0007669"/>
    <property type="project" value="InterPro"/>
</dbReference>
<dbReference type="PANTHER" id="PTHR46233:SF3">
    <property type="entry name" value="HYDROXYACYLGLUTATHIONE HYDROLASE GLOC"/>
    <property type="match status" value="1"/>
</dbReference>
<dbReference type="EMBL" id="CP015910">
    <property type="protein sequence ID" value="ANN62750.1"/>
    <property type="molecule type" value="Genomic_DNA"/>
</dbReference>
<dbReference type="InterPro" id="IPR001018">
    <property type="entry name" value="Beta-lactamase_class-B_CS"/>
</dbReference>
<feature type="signal peptide" evidence="5">
    <location>
        <begin position="1"/>
        <end position="21"/>
    </location>
</feature>
<proteinExistence type="predicted"/>
<comment type="cofactor">
    <cofactor evidence="1">
        <name>Zn(2+)</name>
        <dbReference type="ChEBI" id="CHEBI:29105"/>
    </cofactor>
</comment>
<dbReference type="OrthoDB" id="420651at2"/>
<dbReference type="InterPro" id="IPR001279">
    <property type="entry name" value="Metallo-B-lactamas"/>
</dbReference>
<keyword evidence="5" id="KW-0732">Signal</keyword>